<dbReference type="PROSITE" id="PS51379">
    <property type="entry name" value="4FE4S_FER_2"/>
    <property type="match status" value="1"/>
</dbReference>
<protein>
    <recommendedName>
        <fullName evidence="1">4Fe-4S ferredoxin-type domain-containing protein</fullName>
    </recommendedName>
</protein>
<dbReference type="EMBL" id="UINC01157082">
    <property type="protein sequence ID" value="SVD53875.1"/>
    <property type="molecule type" value="Genomic_DNA"/>
</dbReference>
<feature type="non-terminal residue" evidence="2">
    <location>
        <position position="43"/>
    </location>
</feature>
<sequence length="43" mass="4755">MVIDLNRCVGCQSCTIACKSANDLPSKVQWRSVLDVEQGEFPN</sequence>
<reference evidence="2" key="1">
    <citation type="submission" date="2018-05" db="EMBL/GenBank/DDBJ databases">
        <authorList>
            <person name="Lanie J.A."/>
            <person name="Ng W.-L."/>
            <person name="Kazmierczak K.M."/>
            <person name="Andrzejewski T.M."/>
            <person name="Davidsen T.M."/>
            <person name="Wayne K.J."/>
            <person name="Tettelin H."/>
            <person name="Glass J.I."/>
            <person name="Rusch D."/>
            <person name="Podicherti R."/>
            <person name="Tsui H.-C.T."/>
            <person name="Winkler M.E."/>
        </authorList>
    </citation>
    <scope>NUCLEOTIDE SEQUENCE</scope>
</reference>
<proteinExistence type="predicted"/>
<dbReference type="Gene3D" id="3.30.70.20">
    <property type="match status" value="1"/>
</dbReference>
<organism evidence="2">
    <name type="scientific">marine metagenome</name>
    <dbReference type="NCBI Taxonomy" id="408172"/>
    <lineage>
        <taxon>unclassified sequences</taxon>
        <taxon>metagenomes</taxon>
        <taxon>ecological metagenomes</taxon>
    </lineage>
</organism>
<evidence type="ECO:0000259" key="1">
    <source>
        <dbReference type="PROSITE" id="PS51379"/>
    </source>
</evidence>
<accession>A0A382W692</accession>
<name>A0A382W692_9ZZZZ</name>
<evidence type="ECO:0000313" key="2">
    <source>
        <dbReference type="EMBL" id="SVD53875.1"/>
    </source>
</evidence>
<dbReference type="InterPro" id="IPR017896">
    <property type="entry name" value="4Fe4S_Fe-S-bd"/>
</dbReference>
<dbReference type="SUPFAM" id="SSF54862">
    <property type="entry name" value="4Fe-4S ferredoxins"/>
    <property type="match status" value="1"/>
</dbReference>
<gene>
    <name evidence="2" type="ORF">METZ01_LOCUS406729</name>
</gene>
<dbReference type="Pfam" id="PF12797">
    <property type="entry name" value="Fer4_2"/>
    <property type="match status" value="1"/>
</dbReference>
<dbReference type="AlphaFoldDB" id="A0A382W692"/>
<feature type="domain" description="4Fe-4S ferredoxin-type" evidence="1">
    <location>
        <begin position="1"/>
        <end position="27"/>
    </location>
</feature>